<dbReference type="Pfam" id="PF01121">
    <property type="entry name" value="CoaE"/>
    <property type="match status" value="1"/>
</dbReference>
<comment type="function">
    <text evidence="5">Catalyzes the phosphorylation of the 3'-hydroxyl group of dephosphocoenzyme A to form coenzyme A.</text>
</comment>
<keyword evidence="4 5" id="KW-0173">Coenzyme A biosynthesis</keyword>
<keyword evidence="8" id="KW-1185">Reference proteome</keyword>
<dbReference type="PROSITE" id="PS51219">
    <property type="entry name" value="DPCK"/>
    <property type="match status" value="1"/>
</dbReference>
<organism evidence="7 8">
    <name type="scientific">Pendulispora brunnea</name>
    <dbReference type="NCBI Taxonomy" id="2905690"/>
    <lineage>
        <taxon>Bacteria</taxon>
        <taxon>Pseudomonadati</taxon>
        <taxon>Myxococcota</taxon>
        <taxon>Myxococcia</taxon>
        <taxon>Myxococcales</taxon>
        <taxon>Sorangiineae</taxon>
        <taxon>Pendulisporaceae</taxon>
        <taxon>Pendulispora</taxon>
    </lineage>
</organism>
<keyword evidence="5 7" id="KW-0418">Kinase</keyword>
<comment type="pathway">
    <text evidence="5">Cofactor biosynthesis; coenzyme A biosynthesis; CoA from (R)-pantothenate: step 5/5.</text>
</comment>
<dbReference type="GO" id="GO:0004140">
    <property type="term" value="F:dephospho-CoA kinase activity"/>
    <property type="evidence" value="ECO:0007669"/>
    <property type="project" value="UniProtKB-EC"/>
</dbReference>
<protein>
    <recommendedName>
        <fullName evidence="5 6">Dephospho-CoA kinase</fullName>
        <ecNumber evidence="5 6">2.7.1.24</ecNumber>
    </recommendedName>
    <alternativeName>
        <fullName evidence="5">Dephosphocoenzyme A kinase</fullName>
    </alternativeName>
</protein>
<accession>A0ABZ2KM83</accession>
<dbReference type="InterPro" id="IPR001977">
    <property type="entry name" value="Depp_CoAkinase"/>
</dbReference>
<dbReference type="EC" id="2.7.1.24" evidence="5 6"/>
<evidence type="ECO:0000256" key="2">
    <source>
        <dbReference type="ARBA" id="ARBA00022741"/>
    </source>
</evidence>
<dbReference type="RefSeq" id="WP_394850297.1">
    <property type="nucleotide sequence ID" value="NZ_CP089982.1"/>
</dbReference>
<dbReference type="HAMAP" id="MF_00376">
    <property type="entry name" value="Dephospho_CoA_kinase"/>
    <property type="match status" value="1"/>
</dbReference>
<gene>
    <name evidence="5 7" type="primary">coaE</name>
    <name evidence="7" type="ORF">LZC95_22920</name>
</gene>
<dbReference type="SUPFAM" id="SSF52540">
    <property type="entry name" value="P-loop containing nucleoside triphosphate hydrolases"/>
    <property type="match status" value="1"/>
</dbReference>
<dbReference type="EMBL" id="CP089982">
    <property type="protein sequence ID" value="WXA99656.1"/>
    <property type="molecule type" value="Genomic_DNA"/>
</dbReference>
<dbReference type="NCBIfam" id="TIGR00152">
    <property type="entry name" value="dephospho-CoA kinase"/>
    <property type="match status" value="1"/>
</dbReference>
<dbReference type="Proteomes" id="UP001379533">
    <property type="component" value="Chromosome"/>
</dbReference>
<evidence type="ECO:0000256" key="4">
    <source>
        <dbReference type="ARBA" id="ARBA00022993"/>
    </source>
</evidence>
<dbReference type="InterPro" id="IPR027417">
    <property type="entry name" value="P-loop_NTPase"/>
</dbReference>
<dbReference type="Gene3D" id="3.40.50.300">
    <property type="entry name" value="P-loop containing nucleotide triphosphate hydrolases"/>
    <property type="match status" value="1"/>
</dbReference>
<sequence length="234" mass="25067">MHWIKSLLLRFSAHPAIPHYVILFGLTGGLASGKSAVAARLRACGLPVLDADQLARDVVAKGTEGLRAVVAAFGEDVLTPDGALDRPKMAKLVFADAEKRKLLNGILHPRIGALTQERARALAEQGEPLACYEAALLVENRLADAFRPLVVVAASPSLQLARAMARDGEAEEQVKGRLAAQMPLEAKMAVADYVIQNDGPLEELERETDRVLSSICARVGVDAARYGLSGRLED</sequence>
<name>A0ABZ2KM83_9BACT</name>
<dbReference type="PANTHER" id="PTHR10695:SF46">
    <property type="entry name" value="BIFUNCTIONAL COENZYME A SYNTHASE-RELATED"/>
    <property type="match status" value="1"/>
</dbReference>
<evidence type="ECO:0000256" key="5">
    <source>
        <dbReference type="HAMAP-Rule" id="MF_00376"/>
    </source>
</evidence>
<keyword evidence="2 5" id="KW-0547">Nucleotide-binding</keyword>
<evidence type="ECO:0000256" key="6">
    <source>
        <dbReference type="NCBIfam" id="TIGR00152"/>
    </source>
</evidence>
<reference evidence="7 8" key="1">
    <citation type="submission" date="2021-12" db="EMBL/GenBank/DDBJ databases">
        <title>Discovery of the Pendulisporaceae a myxobacterial family with distinct sporulation behavior and unique specialized metabolism.</title>
        <authorList>
            <person name="Garcia R."/>
            <person name="Popoff A."/>
            <person name="Bader C.D."/>
            <person name="Loehr J."/>
            <person name="Walesch S."/>
            <person name="Walt C."/>
            <person name="Boldt J."/>
            <person name="Bunk B."/>
            <person name="Haeckl F.J.F.P.J."/>
            <person name="Gunesch A.P."/>
            <person name="Birkelbach J."/>
            <person name="Nuebel U."/>
            <person name="Pietschmann T."/>
            <person name="Bach T."/>
            <person name="Mueller R."/>
        </authorList>
    </citation>
    <scope>NUCLEOTIDE SEQUENCE [LARGE SCALE GENOMIC DNA]</scope>
    <source>
        <strain evidence="7 8">MSr12523</strain>
    </source>
</reference>
<comment type="similarity">
    <text evidence="1 5">Belongs to the CoaE family.</text>
</comment>
<evidence type="ECO:0000313" key="8">
    <source>
        <dbReference type="Proteomes" id="UP001379533"/>
    </source>
</evidence>
<proteinExistence type="inferred from homology"/>
<evidence type="ECO:0000256" key="1">
    <source>
        <dbReference type="ARBA" id="ARBA00009018"/>
    </source>
</evidence>
<feature type="binding site" evidence="5">
    <location>
        <begin position="31"/>
        <end position="36"/>
    </location>
    <ligand>
        <name>ATP</name>
        <dbReference type="ChEBI" id="CHEBI:30616"/>
    </ligand>
</feature>
<dbReference type="CDD" id="cd02022">
    <property type="entry name" value="DPCK"/>
    <property type="match status" value="1"/>
</dbReference>
<keyword evidence="3 5" id="KW-0067">ATP-binding</keyword>
<evidence type="ECO:0000256" key="3">
    <source>
        <dbReference type="ARBA" id="ARBA00022840"/>
    </source>
</evidence>
<keyword evidence="5" id="KW-0963">Cytoplasm</keyword>
<keyword evidence="5 7" id="KW-0808">Transferase</keyword>
<comment type="catalytic activity">
    <reaction evidence="5">
        <text>3'-dephospho-CoA + ATP = ADP + CoA + H(+)</text>
        <dbReference type="Rhea" id="RHEA:18245"/>
        <dbReference type="ChEBI" id="CHEBI:15378"/>
        <dbReference type="ChEBI" id="CHEBI:30616"/>
        <dbReference type="ChEBI" id="CHEBI:57287"/>
        <dbReference type="ChEBI" id="CHEBI:57328"/>
        <dbReference type="ChEBI" id="CHEBI:456216"/>
        <dbReference type="EC" id="2.7.1.24"/>
    </reaction>
</comment>
<dbReference type="PANTHER" id="PTHR10695">
    <property type="entry name" value="DEPHOSPHO-COA KINASE-RELATED"/>
    <property type="match status" value="1"/>
</dbReference>
<comment type="subcellular location">
    <subcellularLocation>
        <location evidence="5">Cytoplasm</location>
    </subcellularLocation>
</comment>
<evidence type="ECO:0000313" key="7">
    <source>
        <dbReference type="EMBL" id="WXA99656.1"/>
    </source>
</evidence>